<dbReference type="InterPro" id="IPR036942">
    <property type="entry name" value="Beta-barrel_TonB_sf"/>
</dbReference>
<evidence type="ECO:0000256" key="2">
    <source>
        <dbReference type="ARBA" id="ARBA00009810"/>
    </source>
</evidence>
<comment type="subcellular location">
    <subcellularLocation>
        <location evidence="1 10">Cell outer membrane</location>
        <topology evidence="1 10">Multi-pass membrane protein</topology>
    </subcellularLocation>
</comment>
<organism evidence="13 14">
    <name type="scientific">Roseateles depolymerans</name>
    <dbReference type="NCBI Taxonomy" id="76731"/>
    <lineage>
        <taxon>Bacteria</taxon>
        <taxon>Pseudomonadati</taxon>
        <taxon>Pseudomonadota</taxon>
        <taxon>Betaproteobacteria</taxon>
        <taxon>Burkholderiales</taxon>
        <taxon>Sphaerotilaceae</taxon>
        <taxon>Roseateles</taxon>
    </lineage>
</organism>
<proteinExistence type="inferred from homology"/>
<dbReference type="InterPro" id="IPR012910">
    <property type="entry name" value="Plug_dom"/>
</dbReference>
<protein>
    <submittedName>
        <fullName evidence="13">TonB-dependent receptor</fullName>
    </submittedName>
</protein>
<keyword evidence="6 11" id="KW-0798">TonB box</keyword>
<evidence type="ECO:0000256" key="10">
    <source>
        <dbReference type="PROSITE-ProRule" id="PRU01360"/>
    </source>
</evidence>
<evidence type="ECO:0000256" key="1">
    <source>
        <dbReference type="ARBA" id="ARBA00004571"/>
    </source>
</evidence>
<comment type="similarity">
    <text evidence="2 10 11">Belongs to the TonB-dependent receptor family.</text>
</comment>
<keyword evidence="9 10" id="KW-0998">Cell outer membrane</keyword>
<evidence type="ECO:0000256" key="4">
    <source>
        <dbReference type="ARBA" id="ARBA00022452"/>
    </source>
</evidence>
<gene>
    <name evidence="13" type="ORF">RD2015_2574</name>
</gene>
<keyword evidence="14" id="KW-1185">Reference proteome</keyword>
<evidence type="ECO:0000256" key="12">
    <source>
        <dbReference type="SAM" id="MobiDB-lite"/>
    </source>
</evidence>
<dbReference type="PANTHER" id="PTHR40980">
    <property type="entry name" value="PLUG DOMAIN-CONTAINING PROTEIN"/>
    <property type="match status" value="1"/>
</dbReference>
<dbReference type="InterPro" id="IPR037066">
    <property type="entry name" value="Plug_dom_sf"/>
</dbReference>
<accession>A0A0U3LG43</accession>
<evidence type="ECO:0000256" key="5">
    <source>
        <dbReference type="ARBA" id="ARBA00022692"/>
    </source>
</evidence>
<dbReference type="InterPro" id="IPR010104">
    <property type="entry name" value="TonB_rcpt_bac"/>
</dbReference>
<evidence type="ECO:0000313" key="13">
    <source>
        <dbReference type="EMBL" id="ALV07039.1"/>
    </source>
</evidence>
<dbReference type="AlphaFoldDB" id="A0A0U3LG43"/>
<dbReference type="Gene3D" id="2.170.130.10">
    <property type="entry name" value="TonB-dependent receptor, plug domain"/>
    <property type="match status" value="1"/>
</dbReference>
<dbReference type="Proteomes" id="UP000060699">
    <property type="component" value="Chromosome"/>
</dbReference>
<dbReference type="RefSeq" id="WP_083525600.1">
    <property type="nucleotide sequence ID" value="NZ_CP013729.1"/>
</dbReference>
<dbReference type="PANTHER" id="PTHR40980:SF3">
    <property type="entry name" value="TONB-DEPENDENT RECEPTOR-LIKE BETA-BARREL DOMAIN-CONTAINING PROTEIN"/>
    <property type="match status" value="1"/>
</dbReference>
<keyword evidence="4 10" id="KW-1134">Transmembrane beta strand</keyword>
<name>A0A0U3LG43_9BURK</name>
<keyword evidence="5 10" id="KW-0812">Transmembrane</keyword>
<dbReference type="InterPro" id="IPR000531">
    <property type="entry name" value="Beta-barrel_TonB"/>
</dbReference>
<dbReference type="GO" id="GO:0009279">
    <property type="term" value="C:cell outer membrane"/>
    <property type="evidence" value="ECO:0007669"/>
    <property type="project" value="UniProtKB-SubCell"/>
</dbReference>
<dbReference type="InterPro" id="IPR039426">
    <property type="entry name" value="TonB-dep_rcpt-like"/>
</dbReference>
<feature type="region of interest" description="Disordered" evidence="12">
    <location>
        <begin position="1"/>
        <end position="22"/>
    </location>
</feature>
<dbReference type="PROSITE" id="PS52016">
    <property type="entry name" value="TONB_DEPENDENT_REC_3"/>
    <property type="match status" value="1"/>
</dbReference>
<dbReference type="NCBIfam" id="TIGR01782">
    <property type="entry name" value="TonB-Xanth-Caul"/>
    <property type="match status" value="1"/>
</dbReference>
<evidence type="ECO:0000256" key="6">
    <source>
        <dbReference type="ARBA" id="ARBA00023077"/>
    </source>
</evidence>
<feature type="compositionally biased region" description="Low complexity" evidence="12">
    <location>
        <begin position="11"/>
        <end position="22"/>
    </location>
</feature>
<dbReference type="Pfam" id="PF07715">
    <property type="entry name" value="Plug"/>
    <property type="match status" value="1"/>
</dbReference>
<evidence type="ECO:0000256" key="9">
    <source>
        <dbReference type="ARBA" id="ARBA00023237"/>
    </source>
</evidence>
<evidence type="ECO:0000256" key="3">
    <source>
        <dbReference type="ARBA" id="ARBA00022448"/>
    </source>
</evidence>
<dbReference type="Gene3D" id="2.40.170.20">
    <property type="entry name" value="TonB-dependent receptor, beta-barrel domain"/>
    <property type="match status" value="1"/>
</dbReference>
<dbReference type="EMBL" id="CP013729">
    <property type="protein sequence ID" value="ALV07039.1"/>
    <property type="molecule type" value="Genomic_DNA"/>
</dbReference>
<dbReference type="STRING" id="76731.RD2015_2574"/>
<dbReference type="Pfam" id="PF00593">
    <property type="entry name" value="TonB_dep_Rec_b-barrel"/>
    <property type="match status" value="1"/>
</dbReference>
<dbReference type="OrthoDB" id="9145774at2"/>
<reference evidence="13 14" key="1">
    <citation type="submission" date="2015-12" db="EMBL/GenBank/DDBJ databases">
        <title>Complete genome of Roseateles depolymerans KCTC 42856.</title>
        <authorList>
            <person name="Kim K.M."/>
        </authorList>
    </citation>
    <scope>NUCLEOTIDE SEQUENCE [LARGE SCALE GENOMIC DNA]</scope>
    <source>
        <strain evidence="13 14">KCTC 42856</strain>
    </source>
</reference>
<evidence type="ECO:0000313" key="14">
    <source>
        <dbReference type="Proteomes" id="UP000060699"/>
    </source>
</evidence>
<dbReference type="CDD" id="cd01347">
    <property type="entry name" value="ligand_gated_channel"/>
    <property type="match status" value="1"/>
</dbReference>
<dbReference type="SUPFAM" id="SSF56935">
    <property type="entry name" value="Porins"/>
    <property type="match status" value="1"/>
</dbReference>
<evidence type="ECO:0000256" key="8">
    <source>
        <dbReference type="ARBA" id="ARBA00023170"/>
    </source>
</evidence>
<keyword evidence="8 13" id="KW-0675">Receptor</keyword>
<sequence>MPQHLGNRLGTTASTSREARATQASGAAVLAAHRDNGLLPPSRLTPLLACLLGTAVLPGWALAQAQAPAAPGTAASAPADGSDSAKSLDTVVITGIRASLESALNAKRQDRGIVDVVKAEDIAKFPDTNLAESLQRVPGVVIDRDAGEGRSITVRGLGADFTRVRINGVEALATTGGTDSSGGANRSRGFDFNVFASELFNSITVRKSSSADVDEGSLGATVDLQTARPFDFNKRVITTSVKGRYNDLSQKTDPRMAFLYSDVTTDKRFGVLVSAAYSKRRLLEEGFSTVRWDNGPSSGGWCSPIGVSPLNPTTTATTCGPAAQGVPRLPASAGATAAYNAANSADNFHPRLPRYGRLTHDQDRLGVTASIQFKPFEKTLITGDMLYSKLKATRQEDFLEAISFSRTASQGGKPQTSVVDAQYDSNGALLYGKYNGVDIRAESRFDRLSTEFTQPSLKIDQEITDRLRLTASGGRAESRFRNPVQTTVTLDALNVNGYALDFRGNDRLPVISYPFDPAASTNNPLTIVGVPRTSGSQATTVTNTTTSEIRIRPQGANNRNDVGHVELAWDWIPDTVTLKAGADYKRYTFDTYEFRRVNQNDTIFSPTNGMSGLTTMLTGFGRNLSLPAGTATSWVIPDLNAIAAAYDIYCNCIKSGPAGGPGDFTLSSITNGNARGNNRKVSETDTGGFVQADFDTRVLGIQVMGNVGVRYVKTEQEATGYLASGGGTEVVVGQSYKDWLPSLNVSANLTRNLVARFAAAKVMARPQLGNLNPGGTISTTGTLSITSGNPGLKPFRAKTFDGSLEWYHGRNAFVGIGLFQKNIDTYIQSLRTNIPFNATGLPLSLLPSNFTGEEVFQVTSPINTPGGKLRGIELNFQQPFSFLPSWGKNFGTVLNYTYVKSKITYLVSPTSNAVITDDLLNMSPRSWNATLYYDDGTINARVSASRRSSFLTRVPGQNNNDVEGKNASTNVDASISYKYSDRLSFTLEGVNLTNEVNDQFISRARNSPVVYNVTGREYLVGMAYKF</sequence>
<evidence type="ECO:0000256" key="11">
    <source>
        <dbReference type="RuleBase" id="RU003357"/>
    </source>
</evidence>
<evidence type="ECO:0000256" key="7">
    <source>
        <dbReference type="ARBA" id="ARBA00023136"/>
    </source>
</evidence>
<keyword evidence="7 10" id="KW-0472">Membrane</keyword>
<keyword evidence="3 10" id="KW-0813">Transport</keyword>
<dbReference type="KEGG" id="rdp:RD2015_2574"/>
<dbReference type="PATRIC" id="fig|76731.3.peg.2634"/>